<accession>A0A420RTX9</accession>
<dbReference type="AlphaFoldDB" id="A0A420RTX9"/>
<organism evidence="2 3">
    <name type="scientific">Gibberella intermedia</name>
    <name type="common">Bulb rot disease fungus</name>
    <name type="synonym">Fusarium proliferatum</name>
    <dbReference type="NCBI Taxonomy" id="948311"/>
    <lineage>
        <taxon>Eukaryota</taxon>
        <taxon>Fungi</taxon>
        <taxon>Dikarya</taxon>
        <taxon>Ascomycota</taxon>
        <taxon>Pezizomycotina</taxon>
        <taxon>Sordariomycetes</taxon>
        <taxon>Hypocreomycetidae</taxon>
        <taxon>Hypocreales</taxon>
        <taxon>Nectriaceae</taxon>
        <taxon>Fusarium</taxon>
        <taxon>Fusarium fujikuroi species complex</taxon>
    </lineage>
</organism>
<proteinExistence type="predicted"/>
<dbReference type="GO" id="GO:0015097">
    <property type="term" value="F:mercury ion transmembrane transporter activity"/>
    <property type="evidence" value="ECO:0007669"/>
    <property type="project" value="InterPro"/>
</dbReference>
<evidence type="ECO:0000313" key="3">
    <source>
        <dbReference type="Proteomes" id="UP000283569"/>
    </source>
</evidence>
<dbReference type="Pfam" id="PF03203">
    <property type="entry name" value="MerC"/>
    <property type="match status" value="1"/>
</dbReference>
<evidence type="ECO:0008006" key="4">
    <source>
        <dbReference type="Google" id="ProtNLM"/>
    </source>
</evidence>
<dbReference type="EMBL" id="MRDB01000167">
    <property type="protein sequence ID" value="RKL20519.1"/>
    <property type="molecule type" value="Genomic_DNA"/>
</dbReference>
<feature type="transmembrane region" description="Helical" evidence="1">
    <location>
        <begin position="51"/>
        <end position="68"/>
    </location>
</feature>
<feature type="transmembrane region" description="Helical" evidence="1">
    <location>
        <begin position="21"/>
        <end position="45"/>
    </location>
</feature>
<evidence type="ECO:0000313" key="2">
    <source>
        <dbReference type="EMBL" id="RKL20519.1"/>
    </source>
</evidence>
<feature type="transmembrane region" description="Helical" evidence="1">
    <location>
        <begin position="106"/>
        <end position="125"/>
    </location>
</feature>
<evidence type="ECO:0000256" key="1">
    <source>
        <dbReference type="SAM" id="Phobius"/>
    </source>
</evidence>
<protein>
    <recommendedName>
        <fullName evidence="4">MerC domain-containing protein</fullName>
    </recommendedName>
</protein>
<keyword evidence="1" id="KW-1133">Transmembrane helix</keyword>
<keyword evidence="1" id="KW-0812">Transmembrane</keyword>
<name>A0A420RTX9_GIBIN</name>
<dbReference type="GO" id="GO:0016020">
    <property type="term" value="C:membrane"/>
    <property type="evidence" value="ECO:0007669"/>
    <property type="project" value="InterPro"/>
</dbReference>
<comment type="caution">
    <text evidence="2">The sequence shown here is derived from an EMBL/GenBank/DDBJ whole genome shotgun (WGS) entry which is preliminary data.</text>
</comment>
<keyword evidence="1" id="KW-0472">Membrane</keyword>
<dbReference type="Proteomes" id="UP000283569">
    <property type="component" value="Unassembled WGS sequence"/>
</dbReference>
<reference evidence="2 3" key="1">
    <citation type="journal article" date="2018" name="Sci. Rep.">
        <title>Characterisation of pathogen-specific regions and novel effector candidates in Fusarium oxysporum f. sp. cepae.</title>
        <authorList>
            <person name="Armitage A.D."/>
            <person name="Taylor A."/>
            <person name="Sobczyk M.K."/>
            <person name="Baxter L."/>
            <person name="Greenfield B.P."/>
            <person name="Bates H.J."/>
            <person name="Wilson F."/>
            <person name="Jackson A.C."/>
            <person name="Ott S."/>
            <person name="Harrison R.J."/>
            <person name="Clarkson J.P."/>
        </authorList>
    </citation>
    <scope>NUCLEOTIDE SEQUENCE [LARGE SCALE GENOMIC DNA]</scope>
    <source>
        <strain evidence="2 3">Fp_A8</strain>
    </source>
</reference>
<dbReference type="InterPro" id="IPR004891">
    <property type="entry name" value="Mercury-R_MerC"/>
</dbReference>
<gene>
    <name evidence="2" type="ORF">BFJ72_g15048</name>
</gene>
<feature type="transmembrane region" description="Helical" evidence="1">
    <location>
        <begin position="75"/>
        <end position="94"/>
    </location>
</feature>
<sequence length="178" mass="18604">MSLSSRLRHLLDRFGATGSMLCAVHCAVIPVLLAAAPSLGLSFWLSDGVEQALVVFVTLLGLFSLVWGYRRHGALRALGFLIPGLVALWAGVLYDPLHHNAVPHAVVMTVGGLLVGVAHLVNLRLNHGHGKRYNASYGNARSHTASKVAVGAAAPVAKKTVAKAPAKKAVAKKAVAKA</sequence>